<evidence type="ECO:0000256" key="1">
    <source>
        <dbReference type="SAM" id="MobiDB-lite"/>
    </source>
</evidence>
<feature type="region of interest" description="Disordered" evidence="1">
    <location>
        <begin position="81"/>
        <end position="133"/>
    </location>
</feature>
<dbReference type="AlphaFoldDB" id="A0A9Q3CPE1"/>
<evidence type="ECO:0000313" key="2">
    <source>
        <dbReference type="EMBL" id="MBW0486725.1"/>
    </source>
</evidence>
<name>A0A9Q3CPE1_9BASI</name>
<feature type="compositionally biased region" description="Polar residues" evidence="1">
    <location>
        <begin position="116"/>
        <end position="133"/>
    </location>
</feature>
<sequence>MWTIVCSPWGLLESPGPKYAGASGGPWTKLHPYGLGPLRGSRTIKNLTSPNTSTSHPPSKRFQIHIIPSTPRIVQHTLSTIPTTLPPASPSSSTARPSLIPEVKPLPIPQHRNFPIVTSKQLQPVASSSRRRE</sequence>
<proteinExistence type="predicted"/>
<dbReference type="EMBL" id="AVOT02008786">
    <property type="protein sequence ID" value="MBW0486725.1"/>
    <property type="molecule type" value="Genomic_DNA"/>
</dbReference>
<gene>
    <name evidence="2" type="ORF">O181_026440</name>
</gene>
<comment type="caution">
    <text evidence="2">The sequence shown here is derived from an EMBL/GenBank/DDBJ whole genome shotgun (WGS) entry which is preliminary data.</text>
</comment>
<evidence type="ECO:0000313" key="3">
    <source>
        <dbReference type="Proteomes" id="UP000765509"/>
    </source>
</evidence>
<protein>
    <submittedName>
        <fullName evidence="2">Uncharacterized protein</fullName>
    </submittedName>
</protein>
<feature type="compositionally biased region" description="Low complexity" evidence="1">
    <location>
        <begin position="90"/>
        <end position="100"/>
    </location>
</feature>
<accession>A0A9Q3CPE1</accession>
<dbReference type="Proteomes" id="UP000765509">
    <property type="component" value="Unassembled WGS sequence"/>
</dbReference>
<organism evidence="2 3">
    <name type="scientific">Austropuccinia psidii MF-1</name>
    <dbReference type="NCBI Taxonomy" id="1389203"/>
    <lineage>
        <taxon>Eukaryota</taxon>
        <taxon>Fungi</taxon>
        <taxon>Dikarya</taxon>
        <taxon>Basidiomycota</taxon>
        <taxon>Pucciniomycotina</taxon>
        <taxon>Pucciniomycetes</taxon>
        <taxon>Pucciniales</taxon>
        <taxon>Sphaerophragmiaceae</taxon>
        <taxon>Austropuccinia</taxon>
    </lineage>
</organism>
<keyword evidence="3" id="KW-1185">Reference proteome</keyword>
<reference evidence="2" key="1">
    <citation type="submission" date="2021-03" db="EMBL/GenBank/DDBJ databases">
        <title>Draft genome sequence of rust myrtle Austropuccinia psidii MF-1, a brazilian biotype.</title>
        <authorList>
            <person name="Quecine M.C."/>
            <person name="Pachon D.M.R."/>
            <person name="Bonatelli M.L."/>
            <person name="Correr F.H."/>
            <person name="Franceschini L.M."/>
            <person name="Leite T.F."/>
            <person name="Margarido G.R.A."/>
            <person name="Almeida C.A."/>
            <person name="Ferrarezi J.A."/>
            <person name="Labate C.A."/>
        </authorList>
    </citation>
    <scope>NUCLEOTIDE SEQUENCE</scope>
    <source>
        <strain evidence="2">MF-1</strain>
    </source>
</reference>